<reference evidence="3 4" key="1">
    <citation type="submission" date="2013-03" db="EMBL/GenBank/DDBJ databases">
        <title>The Genome Sequence of Cladophialophora psammophila CBS 110553.</title>
        <authorList>
            <consortium name="The Broad Institute Genomics Platform"/>
            <person name="Cuomo C."/>
            <person name="de Hoog S."/>
            <person name="Gorbushina A."/>
            <person name="Walker B."/>
            <person name="Young S.K."/>
            <person name="Zeng Q."/>
            <person name="Gargeya S."/>
            <person name="Fitzgerald M."/>
            <person name="Haas B."/>
            <person name="Abouelleil A."/>
            <person name="Allen A.W."/>
            <person name="Alvarado L."/>
            <person name="Arachchi H.M."/>
            <person name="Berlin A.M."/>
            <person name="Chapman S.B."/>
            <person name="Gainer-Dewar J."/>
            <person name="Goldberg J."/>
            <person name="Griggs A."/>
            <person name="Gujja S."/>
            <person name="Hansen M."/>
            <person name="Howarth C."/>
            <person name="Imamovic A."/>
            <person name="Ireland A."/>
            <person name="Larimer J."/>
            <person name="McCowan C."/>
            <person name="Murphy C."/>
            <person name="Pearson M."/>
            <person name="Poon T.W."/>
            <person name="Priest M."/>
            <person name="Roberts A."/>
            <person name="Saif S."/>
            <person name="Shea T."/>
            <person name="Sisk P."/>
            <person name="Sykes S."/>
            <person name="Wortman J."/>
            <person name="Nusbaum C."/>
            <person name="Birren B."/>
        </authorList>
    </citation>
    <scope>NUCLEOTIDE SEQUENCE [LARGE SCALE GENOMIC DNA]</scope>
    <source>
        <strain evidence="3 4">CBS 110553</strain>
    </source>
</reference>
<feature type="domain" description="LYR motif-containing protein Cup1-like N-terminal" evidence="2">
    <location>
        <begin position="11"/>
        <end position="113"/>
    </location>
</feature>
<dbReference type="eggNOG" id="ENOG502S9TZ">
    <property type="taxonomic scope" value="Eukaryota"/>
</dbReference>
<accession>W9X258</accession>
<keyword evidence="4" id="KW-1185">Reference proteome</keyword>
<dbReference type="RefSeq" id="XP_007744790.1">
    <property type="nucleotide sequence ID" value="XM_007746600.1"/>
</dbReference>
<dbReference type="OrthoDB" id="5521299at2759"/>
<evidence type="ECO:0000256" key="1">
    <source>
        <dbReference type="SAM" id="MobiDB-lite"/>
    </source>
</evidence>
<dbReference type="HOGENOM" id="CLU_037437_2_0_1"/>
<dbReference type="CDD" id="cd20273">
    <property type="entry name" value="Complex1_LYR_unchar"/>
    <property type="match status" value="1"/>
</dbReference>
<dbReference type="AlphaFoldDB" id="W9X258"/>
<dbReference type="GeneID" id="19190717"/>
<evidence type="ECO:0000313" key="3">
    <source>
        <dbReference type="EMBL" id="EXJ71011.1"/>
    </source>
</evidence>
<feature type="compositionally biased region" description="Polar residues" evidence="1">
    <location>
        <begin position="187"/>
        <end position="208"/>
    </location>
</feature>
<feature type="region of interest" description="Disordered" evidence="1">
    <location>
        <begin position="187"/>
        <end position="224"/>
    </location>
</feature>
<dbReference type="Proteomes" id="UP000019471">
    <property type="component" value="Unassembled WGS sequence"/>
</dbReference>
<organism evidence="3 4">
    <name type="scientific">Cladophialophora psammophila CBS 110553</name>
    <dbReference type="NCBI Taxonomy" id="1182543"/>
    <lineage>
        <taxon>Eukaryota</taxon>
        <taxon>Fungi</taxon>
        <taxon>Dikarya</taxon>
        <taxon>Ascomycota</taxon>
        <taxon>Pezizomycotina</taxon>
        <taxon>Eurotiomycetes</taxon>
        <taxon>Chaetothyriomycetidae</taxon>
        <taxon>Chaetothyriales</taxon>
        <taxon>Herpotrichiellaceae</taxon>
        <taxon>Cladophialophora</taxon>
    </lineage>
</organism>
<sequence length="438" mass="49283">MPPPETNPLHIYRACLRECSYLPLPQCRAYMRKFTIDGFRRWIPPKDPVGRSRSKAHGAGGRHLTPEKVTRLLHQARKLASILQHANQGYIVPLENVLRMTYGRKGPRKHELLAQFLNPALPASEGGTRLLRDTNGQNIPTVADAMSPTRSNLGVDELLVEDAEEEDETPKAITEQDTLYPSLFPTITTAQGGTSGPRTENPRSNTLVPTAPRLPGKPDSPKEEKWKLELPPRLLALIASQASEQVYFARVGAHLKVKSRFNPPQTTIWGTPLPRSRYKNLRIKWYNHNIKAVLPPLPEDEYRELHDLVSGKKEMKKPFIIPRRRTPAPVSVEDTAQSLLERQSSLILEGPQPGPRLKDWRRGRPHEITPRLLRRLLSRVVLKQTPLVKTATPGTKAAVGDPGLVFYWDDGMSVDEMGKSEQKMSGSLRDRQACLLFG</sequence>
<dbReference type="Pfam" id="PF20263">
    <property type="entry name" value="LYRM2-like"/>
    <property type="match status" value="1"/>
</dbReference>
<dbReference type="EMBL" id="AMGX01000008">
    <property type="protein sequence ID" value="EXJ71011.1"/>
    <property type="molecule type" value="Genomic_DNA"/>
</dbReference>
<proteinExistence type="predicted"/>
<dbReference type="InterPro" id="IPR046896">
    <property type="entry name" value="Cup1-like_N"/>
</dbReference>
<evidence type="ECO:0000259" key="2">
    <source>
        <dbReference type="Pfam" id="PF20263"/>
    </source>
</evidence>
<gene>
    <name evidence="3" type="ORF">A1O5_06004</name>
</gene>
<comment type="caution">
    <text evidence="3">The sequence shown here is derived from an EMBL/GenBank/DDBJ whole genome shotgun (WGS) entry which is preliminary data.</text>
</comment>
<evidence type="ECO:0000313" key="4">
    <source>
        <dbReference type="Proteomes" id="UP000019471"/>
    </source>
</evidence>
<name>W9X258_9EURO</name>
<protein>
    <recommendedName>
        <fullName evidence="2">LYR motif-containing protein Cup1-like N-terminal domain-containing protein</fullName>
    </recommendedName>
</protein>